<dbReference type="SUPFAM" id="SSF144091">
    <property type="entry name" value="Rhomboid-like"/>
    <property type="match status" value="1"/>
</dbReference>
<accession>A0A494ZWB2</accession>
<dbReference type="RefSeq" id="WP_121205351.1">
    <property type="nucleotide sequence ID" value="NZ_RBZP01000015.1"/>
</dbReference>
<dbReference type="EMBL" id="RBZP01000015">
    <property type="protein sequence ID" value="RKQ30924.1"/>
    <property type="molecule type" value="Genomic_DNA"/>
</dbReference>
<evidence type="ECO:0000256" key="4">
    <source>
        <dbReference type="ARBA" id="ARBA00022801"/>
    </source>
</evidence>
<dbReference type="Gene3D" id="1.20.1540.10">
    <property type="entry name" value="Rhomboid-like"/>
    <property type="match status" value="1"/>
</dbReference>
<dbReference type="Pfam" id="PF01694">
    <property type="entry name" value="Rhomboid"/>
    <property type="match status" value="1"/>
</dbReference>
<dbReference type="PANTHER" id="PTHR43731:SF14">
    <property type="entry name" value="PRESENILIN-ASSOCIATED RHOMBOID-LIKE PROTEIN, MITOCHONDRIAL"/>
    <property type="match status" value="1"/>
</dbReference>
<evidence type="ECO:0000256" key="3">
    <source>
        <dbReference type="ARBA" id="ARBA00022692"/>
    </source>
</evidence>
<keyword evidence="6 7" id="KW-0472">Membrane</keyword>
<dbReference type="GO" id="GO:0006508">
    <property type="term" value="P:proteolysis"/>
    <property type="evidence" value="ECO:0007669"/>
    <property type="project" value="UniProtKB-KW"/>
</dbReference>
<evidence type="ECO:0000256" key="2">
    <source>
        <dbReference type="ARBA" id="ARBA00009045"/>
    </source>
</evidence>
<feature type="transmembrane region" description="Helical" evidence="7">
    <location>
        <begin position="237"/>
        <end position="255"/>
    </location>
</feature>
<keyword evidence="3 7" id="KW-0812">Transmembrane</keyword>
<dbReference type="InterPro" id="IPR022764">
    <property type="entry name" value="Peptidase_S54_rhomboid_dom"/>
</dbReference>
<dbReference type="GO" id="GO:0016020">
    <property type="term" value="C:membrane"/>
    <property type="evidence" value="ECO:0007669"/>
    <property type="project" value="UniProtKB-SubCell"/>
</dbReference>
<dbReference type="Proteomes" id="UP000269301">
    <property type="component" value="Unassembled WGS sequence"/>
</dbReference>
<evidence type="ECO:0000313" key="9">
    <source>
        <dbReference type="EMBL" id="RKQ30924.1"/>
    </source>
</evidence>
<dbReference type="InterPro" id="IPR050925">
    <property type="entry name" value="Rhomboid_protease_S54"/>
</dbReference>
<feature type="transmembrane region" description="Helical" evidence="7">
    <location>
        <begin position="12"/>
        <end position="33"/>
    </location>
</feature>
<feature type="transmembrane region" description="Helical" evidence="7">
    <location>
        <begin position="176"/>
        <end position="194"/>
    </location>
</feature>
<comment type="subcellular location">
    <subcellularLocation>
        <location evidence="1">Membrane</location>
        <topology evidence="1">Multi-pass membrane protein</topology>
    </subcellularLocation>
</comment>
<organism evidence="9 10">
    <name type="scientific">Oceanobacillus halophilus</name>
    <dbReference type="NCBI Taxonomy" id="930130"/>
    <lineage>
        <taxon>Bacteria</taxon>
        <taxon>Bacillati</taxon>
        <taxon>Bacillota</taxon>
        <taxon>Bacilli</taxon>
        <taxon>Bacillales</taxon>
        <taxon>Bacillaceae</taxon>
        <taxon>Oceanobacillus</taxon>
    </lineage>
</organism>
<comment type="caution">
    <text evidence="9">The sequence shown here is derived from an EMBL/GenBank/DDBJ whole genome shotgun (WGS) entry which is preliminary data.</text>
</comment>
<feature type="transmembrane region" description="Helical" evidence="7">
    <location>
        <begin position="123"/>
        <end position="141"/>
    </location>
</feature>
<evidence type="ECO:0000256" key="6">
    <source>
        <dbReference type="ARBA" id="ARBA00023136"/>
    </source>
</evidence>
<evidence type="ECO:0000256" key="1">
    <source>
        <dbReference type="ARBA" id="ARBA00004141"/>
    </source>
</evidence>
<keyword evidence="4" id="KW-0378">Hydrolase</keyword>
<dbReference type="GO" id="GO:0004252">
    <property type="term" value="F:serine-type endopeptidase activity"/>
    <property type="evidence" value="ECO:0007669"/>
    <property type="project" value="InterPro"/>
</dbReference>
<evidence type="ECO:0000256" key="7">
    <source>
        <dbReference type="SAM" id="Phobius"/>
    </source>
</evidence>
<dbReference type="OrthoDB" id="9813074at2"/>
<feature type="transmembrane region" description="Helical" evidence="7">
    <location>
        <begin position="99"/>
        <end position="117"/>
    </location>
</feature>
<feature type="transmembrane region" description="Helical" evidence="7">
    <location>
        <begin position="67"/>
        <end position="87"/>
    </location>
</feature>
<gene>
    <name evidence="9" type="ORF">D8M06_14965</name>
</gene>
<evidence type="ECO:0000259" key="8">
    <source>
        <dbReference type="Pfam" id="PF01694"/>
    </source>
</evidence>
<evidence type="ECO:0000256" key="5">
    <source>
        <dbReference type="ARBA" id="ARBA00022989"/>
    </source>
</evidence>
<name>A0A494ZWB2_9BACI</name>
<dbReference type="InterPro" id="IPR035952">
    <property type="entry name" value="Rhomboid-like_sf"/>
</dbReference>
<evidence type="ECO:0000313" key="10">
    <source>
        <dbReference type="Proteomes" id="UP000269301"/>
    </source>
</evidence>
<keyword evidence="10" id="KW-1185">Reference proteome</keyword>
<feature type="transmembrane region" description="Helical" evidence="7">
    <location>
        <begin position="153"/>
        <end position="170"/>
    </location>
</feature>
<comment type="similarity">
    <text evidence="2">Belongs to the peptidase S54 family.</text>
</comment>
<protein>
    <submittedName>
        <fullName evidence="9">Rhomboid family intramembrane serine protease</fullName>
    </submittedName>
</protein>
<sequence>MFLRYERSIKEFMEYYPIVSTLVIIHFALWLIIDFLALPLGHTLESWGIGMNFLIAQGQYWRLFTPIFLHGDLMHALFNSFSLVLFGPALEQMLGKSKFLLAYFGAGIIGNIGTFFFGPLNYWHLGASGAIFGLFGIYIFMVLNRKHLIDQSSAQMVSTILVIGLIMTFLRSGINIYAHIFGFIGGFIIAPLVLSKAQPYSPWRNQRRRRRYSEGEIQFDPNRWRKKRWIPAKIRKNWLLIVIGILALLGLLRRFF</sequence>
<keyword evidence="5 7" id="KW-1133">Transmembrane helix</keyword>
<reference evidence="9 10" key="1">
    <citation type="journal article" date="2016" name="Int. J. Syst. Evol. Microbiol.">
        <title>Oceanobacillus halophilus sp. nov., a novel moderately halophilic bacterium from a hypersaline lake.</title>
        <authorList>
            <person name="Amoozegar M.A."/>
            <person name="Bagheri M."/>
            <person name="Makhdoumi A."/>
            <person name="Nikou M.M."/>
            <person name="Fazeli S.A.S."/>
            <person name="Schumann P."/>
            <person name="Sproer C."/>
            <person name="Sanchez-Porro C."/>
            <person name="Ventosa A."/>
        </authorList>
    </citation>
    <scope>NUCLEOTIDE SEQUENCE [LARGE SCALE GENOMIC DNA]</scope>
    <source>
        <strain evidence="9 10">DSM 23996</strain>
    </source>
</reference>
<keyword evidence="9" id="KW-0645">Protease</keyword>
<dbReference type="AlphaFoldDB" id="A0A494ZWB2"/>
<proteinExistence type="inferred from homology"/>
<dbReference type="PANTHER" id="PTHR43731">
    <property type="entry name" value="RHOMBOID PROTEASE"/>
    <property type="match status" value="1"/>
</dbReference>
<feature type="domain" description="Peptidase S54 rhomboid" evidence="8">
    <location>
        <begin position="57"/>
        <end position="195"/>
    </location>
</feature>